<dbReference type="CDD" id="cd00032">
    <property type="entry name" value="CASc"/>
    <property type="match status" value="1"/>
</dbReference>
<dbReference type="Pfam" id="PF00656">
    <property type="entry name" value="Peptidase_C14"/>
    <property type="match status" value="1"/>
</dbReference>
<protein>
    <submittedName>
        <fullName evidence="10">CASP3 protein</fullName>
    </submittedName>
</protein>
<dbReference type="SUPFAM" id="SSF52129">
    <property type="entry name" value="Caspase-like"/>
    <property type="match status" value="1"/>
</dbReference>
<dbReference type="FunFam" id="3.40.50.1460:FF:000057">
    <property type="entry name" value="Uncharacterized protein"/>
    <property type="match status" value="1"/>
</dbReference>
<dbReference type="OrthoDB" id="6116485at2759"/>
<dbReference type="Gene3D" id="3.40.50.1460">
    <property type="match status" value="1"/>
</dbReference>
<dbReference type="InterPro" id="IPR002398">
    <property type="entry name" value="Pept_C14"/>
</dbReference>
<organism evidence="10 11">
    <name type="scientific">Branchiostoma lanceolatum</name>
    <name type="common">Common lancelet</name>
    <name type="synonym">Amphioxus lanceolatum</name>
    <dbReference type="NCBI Taxonomy" id="7740"/>
    <lineage>
        <taxon>Eukaryota</taxon>
        <taxon>Metazoa</taxon>
        <taxon>Chordata</taxon>
        <taxon>Cephalochordata</taxon>
        <taxon>Leptocardii</taxon>
        <taxon>Amphioxiformes</taxon>
        <taxon>Branchiostomatidae</taxon>
        <taxon>Branchiostoma</taxon>
    </lineage>
</organism>
<dbReference type="InterPro" id="IPR029030">
    <property type="entry name" value="Caspase-like_dom_sf"/>
</dbReference>
<dbReference type="PROSITE" id="PS01121">
    <property type="entry name" value="CASPASE_HIS"/>
    <property type="match status" value="1"/>
</dbReference>
<evidence type="ECO:0000256" key="1">
    <source>
        <dbReference type="ARBA" id="ARBA00010134"/>
    </source>
</evidence>
<dbReference type="InterPro" id="IPR001309">
    <property type="entry name" value="Pept_C14_p20"/>
</dbReference>
<evidence type="ECO:0000256" key="4">
    <source>
        <dbReference type="ARBA" id="ARBA00022807"/>
    </source>
</evidence>
<feature type="transmembrane region" description="Helical" evidence="7">
    <location>
        <begin position="56"/>
        <end position="74"/>
    </location>
</feature>
<dbReference type="EMBL" id="OV696690">
    <property type="protein sequence ID" value="CAH1265093.1"/>
    <property type="molecule type" value="Genomic_DNA"/>
</dbReference>
<dbReference type="GO" id="GO:0006508">
    <property type="term" value="P:proteolysis"/>
    <property type="evidence" value="ECO:0007669"/>
    <property type="project" value="UniProtKB-KW"/>
</dbReference>
<reference evidence="10" key="1">
    <citation type="submission" date="2022-01" db="EMBL/GenBank/DDBJ databases">
        <authorList>
            <person name="Braso-Vives M."/>
        </authorList>
    </citation>
    <scope>NUCLEOTIDE SEQUENCE</scope>
</reference>
<evidence type="ECO:0000313" key="11">
    <source>
        <dbReference type="Proteomes" id="UP000838412"/>
    </source>
</evidence>
<dbReference type="SMART" id="SM00115">
    <property type="entry name" value="CASc"/>
    <property type="match status" value="1"/>
</dbReference>
<keyword evidence="4" id="KW-0788">Thiol protease</keyword>
<evidence type="ECO:0000256" key="2">
    <source>
        <dbReference type="ARBA" id="ARBA00022670"/>
    </source>
</evidence>
<feature type="domain" description="Caspase family p10" evidence="8">
    <location>
        <begin position="282"/>
        <end position="377"/>
    </location>
</feature>
<keyword evidence="7" id="KW-1133">Transmembrane helix</keyword>
<comment type="similarity">
    <text evidence="1 6">Belongs to the peptidase C14A family.</text>
</comment>
<dbReference type="PROSITE" id="PS50208">
    <property type="entry name" value="CASPASE_P20"/>
    <property type="match status" value="1"/>
</dbReference>
<dbReference type="PROSITE" id="PS01122">
    <property type="entry name" value="CASPASE_CYS"/>
    <property type="match status" value="1"/>
</dbReference>
<evidence type="ECO:0000256" key="5">
    <source>
        <dbReference type="ARBA" id="ARBA00023145"/>
    </source>
</evidence>
<dbReference type="GO" id="GO:0004197">
    <property type="term" value="F:cysteine-type endopeptidase activity"/>
    <property type="evidence" value="ECO:0007669"/>
    <property type="project" value="InterPro"/>
</dbReference>
<feature type="domain" description="Caspase family p20" evidence="9">
    <location>
        <begin position="125"/>
        <end position="261"/>
    </location>
</feature>
<dbReference type="PRINTS" id="PR00376">
    <property type="entry name" value="IL1BCENZYME"/>
</dbReference>
<evidence type="ECO:0000313" key="10">
    <source>
        <dbReference type="EMBL" id="CAH1265093.1"/>
    </source>
</evidence>
<dbReference type="GO" id="GO:0005737">
    <property type="term" value="C:cytoplasm"/>
    <property type="evidence" value="ECO:0007669"/>
    <property type="project" value="TreeGrafter"/>
</dbReference>
<dbReference type="PROSITE" id="PS50207">
    <property type="entry name" value="CASPASE_P10"/>
    <property type="match status" value="1"/>
</dbReference>
<keyword evidence="11" id="KW-1185">Reference proteome</keyword>
<dbReference type="InterPro" id="IPR015917">
    <property type="entry name" value="Pept_C14A"/>
</dbReference>
<gene>
    <name evidence="10" type="primary">CASP3</name>
    <name evidence="10" type="ORF">BLAG_LOCUS19175</name>
</gene>
<evidence type="ECO:0000256" key="6">
    <source>
        <dbReference type="RuleBase" id="RU003971"/>
    </source>
</evidence>
<dbReference type="InterPro" id="IPR033139">
    <property type="entry name" value="Caspase_cys_AS"/>
</dbReference>
<accession>A0A8K0EVS8</accession>
<keyword evidence="3" id="KW-0378">Hydrolase</keyword>
<dbReference type="GO" id="GO:0043525">
    <property type="term" value="P:positive regulation of neuron apoptotic process"/>
    <property type="evidence" value="ECO:0007669"/>
    <property type="project" value="TreeGrafter"/>
</dbReference>
<dbReference type="InterPro" id="IPR002138">
    <property type="entry name" value="Pept_C14_p10"/>
</dbReference>
<dbReference type="PANTHER" id="PTHR10454:SF232">
    <property type="entry name" value="AT03047P-RELATED"/>
    <property type="match status" value="1"/>
</dbReference>
<keyword evidence="5" id="KW-0865">Zymogen</keyword>
<dbReference type="PANTHER" id="PTHR10454">
    <property type="entry name" value="CASPASE"/>
    <property type="match status" value="1"/>
</dbReference>
<evidence type="ECO:0000259" key="9">
    <source>
        <dbReference type="PROSITE" id="PS50208"/>
    </source>
</evidence>
<sequence length="389" mass="43846">MFRLVFRIATKSPSGADGYVCTRVARRLLTVSRDGQAHGFCTGQCRCRTKRTSKKLAALAGFAGVGIIAGEVWISNKRKSDNTLTSSYLRELQESHPVSSQVPTEESETVTDAEKALRYDMSHRRRGLAVIINNKHFNASTQMEMREGSEVDLENLSQVLLDLDFEVRVYTDLTCRQMRRVLRQVFSFSKRVLRQVAEEDHGDSDCLLVSVMSHGYKGEQVYGVDGLVNIDRLSTYFKGENCKSLIGKPKLFVIQACQGQRLMEGVTLASTSADSSVNVRPQTQTLPSGADFLYFYSVSQGYYSWRNIRRGSWLIQALCKVLREDGYSGLEIMQLLTKVNRQVATEFESLSPDETFNKKKQIPCIVSMLTKELYFTQKLPSSLVKTESV</sequence>
<dbReference type="InterPro" id="IPR016129">
    <property type="entry name" value="Caspase_his_AS"/>
</dbReference>
<evidence type="ECO:0000259" key="8">
    <source>
        <dbReference type="PROSITE" id="PS50207"/>
    </source>
</evidence>
<proteinExistence type="inferred from homology"/>
<name>A0A8K0EVS8_BRALA</name>
<keyword evidence="7" id="KW-0812">Transmembrane</keyword>
<keyword evidence="2" id="KW-0645">Protease</keyword>
<keyword evidence="7" id="KW-0472">Membrane</keyword>
<dbReference type="AlphaFoldDB" id="A0A8K0EVS8"/>
<dbReference type="GO" id="GO:0006915">
    <property type="term" value="P:apoptotic process"/>
    <property type="evidence" value="ECO:0007669"/>
    <property type="project" value="TreeGrafter"/>
</dbReference>
<evidence type="ECO:0000256" key="3">
    <source>
        <dbReference type="ARBA" id="ARBA00022801"/>
    </source>
</evidence>
<evidence type="ECO:0000256" key="7">
    <source>
        <dbReference type="SAM" id="Phobius"/>
    </source>
</evidence>
<dbReference type="Proteomes" id="UP000838412">
    <property type="component" value="Chromosome 5"/>
</dbReference>
<dbReference type="InterPro" id="IPR011600">
    <property type="entry name" value="Pept_C14_caspase"/>
</dbReference>